<dbReference type="Gene3D" id="3.80.10.10">
    <property type="entry name" value="Ribonuclease Inhibitor"/>
    <property type="match status" value="1"/>
</dbReference>
<protein>
    <submittedName>
        <fullName evidence="2">Uncharacterized protein</fullName>
    </submittedName>
</protein>
<gene>
    <name evidence="2" type="ORF">TEA_012000</name>
</gene>
<feature type="compositionally biased region" description="Basic and acidic residues" evidence="1">
    <location>
        <begin position="150"/>
        <end position="161"/>
    </location>
</feature>
<dbReference type="PANTHER" id="PTHR17630:SF52">
    <property type="entry name" value="ENDO-1,3-1,4-BETA-D-GLUCANASE-LIKE PROTEIN"/>
    <property type="match status" value="1"/>
</dbReference>
<proteinExistence type="predicted"/>
<dbReference type="STRING" id="542762.A0A4S4D3K9"/>
<evidence type="ECO:0000313" key="2">
    <source>
        <dbReference type="EMBL" id="THF96373.1"/>
    </source>
</evidence>
<dbReference type="EMBL" id="SDRB02012939">
    <property type="protein sequence ID" value="THF96373.1"/>
    <property type="molecule type" value="Genomic_DNA"/>
</dbReference>
<dbReference type="Proteomes" id="UP000306102">
    <property type="component" value="Unassembled WGS sequence"/>
</dbReference>
<feature type="compositionally biased region" description="Polar residues" evidence="1">
    <location>
        <begin position="124"/>
        <end position="148"/>
    </location>
</feature>
<sequence length="161" mass="17985">MNFSNNGIVGEIPEELMDLFGLLNLNLSGNHLKELEMATSQCFENPPSLSSICGSGNLQEIGGLKTYVTGPQDSKLAILLISDVFVTVHLHFFNNLCYFCVQFLKPKSGKANKSNPKIWEKKSNPNQSNPKIKNQNQLATNKINQTQNRRGREGARHGLRR</sequence>
<feature type="region of interest" description="Disordered" evidence="1">
    <location>
        <begin position="108"/>
        <end position="161"/>
    </location>
</feature>
<dbReference type="SUPFAM" id="SSF52058">
    <property type="entry name" value="L domain-like"/>
    <property type="match status" value="1"/>
</dbReference>
<organism evidence="2 3">
    <name type="scientific">Camellia sinensis var. sinensis</name>
    <name type="common">China tea</name>
    <dbReference type="NCBI Taxonomy" id="542762"/>
    <lineage>
        <taxon>Eukaryota</taxon>
        <taxon>Viridiplantae</taxon>
        <taxon>Streptophyta</taxon>
        <taxon>Embryophyta</taxon>
        <taxon>Tracheophyta</taxon>
        <taxon>Spermatophyta</taxon>
        <taxon>Magnoliopsida</taxon>
        <taxon>eudicotyledons</taxon>
        <taxon>Gunneridae</taxon>
        <taxon>Pentapetalae</taxon>
        <taxon>asterids</taxon>
        <taxon>Ericales</taxon>
        <taxon>Theaceae</taxon>
        <taxon>Camellia</taxon>
    </lineage>
</organism>
<keyword evidence="3" id="KW-1185">Reference proteome</keyword>
<dbReference type="AlphaFoldDB" id="A0A4S4D3K9"/>
<dbReference type="InterPro" id="IPR032675">
    <property type="entry name" value="LRR_dom_sf"/>
</dbReference>
<name>A0A4S4D3K9_CAMSN</name>
<accession>A0A4S4D3K9</accession>
<dbReference type="PANTHER" id="PTHR17630">
    <property type="entry name" value="DIENELACTONE HYDROLASE"/>
    <property type="match status" value="1"/>
</dbReference>
<evidence type="ECO:0000313" key="3">
    <source>
        <dbReference type="Proteomes" id="UP000306102"/>
    </source>
</evidence>
<evidence type="ECO:0000256" key="1">
    <source>
        <dbReference type="SAM" id="MobiDB-lite"/>
    </source>
</evidence>
<comment type="caution">
    <text evidence="2">The sequence shown here is derived from an EMBL/GenBank/DDBJ whole genome shotgun (WGS) entry which is preliminary data.</text>
</comment>
<reference evidence="2 3" key="1">
    <citation type="journal article" date="2018" name="Proc. Natl. Acad. Sci. U.S.A.">
        <title>Draft genome sequence of Camellia sinensis var. sinensis provides insights into the evolution of the tea genome and tea quality.</title>
        <authorList>
            <person name="Wei C."/>
            <person name="Yang H."/>
            <person name="Wang S."/>
            <person name="Zhao J."/>
            <person name="Liu C."/>
            <person name="Gao L."/>
            <person name="Xia E."/>
            <person name="Lu Y."/>
            <person name="Tai Y."/>
            <person name="She G."/>
            <person name="Sun J."/>
            <person name="Cao H."/>
            <person name="Tong W."/>
            <person name="Gao Q."/>
            <person name="Li Y."/>
            <person name="Deng W."/>
            <person name="Jiang X."/>
            <person name="Wang W."/>
            <person name="Chen Q."/>
            <person name="Zhang S."/>
            <person name="Li H."/>
            <person name="Wu J."/>
            <person name="Wang P."/>
            <person name="Li P."/>
            <person name="Shi C."/>
            <person name="Zheng F."/>
            <person name="Jian J."/>
            <person name="Huang B."/>
            <person name="Shan D."/>
            <person name="Shi M."/>
            <person name="Fang C."/>
            <person name="Yue Y."/>
            <person name="Li F."/>
            <person name="Li D."/>
            <person name="Wei S."/>
            <person name="Han B."/>
            <person name="Jiang C."/>
            <person name="Yin Y."/>
            <person name="Xia T."/>
            <person name="Zhang Z."/>
            <person name="Bennetzen J.L."/>
            <person name="Zhao S."/>
            <person name="Wan X."/>
        </authorList>
    </citation>
    <scope>NUCLEOTIDE SEQUENCE [LARGE SCALE GENOMIC DNA]</scope>
    <source>
        <strain evidence="3">cv. Shuchazao</strain>
        <tissue evidence="2">Leaf</tissue>
    </source>
</reference>